<gene>
    <name evidence="1" type="ORF">C5Q96_02055</name>
</gene>
<dbReference type="RefSeq" id="WP_106056732.1">
    <property type="nucleotide sequence ID" value="NZ_CP027228.1"/>
</dbReference>
<dbReference type="Proteomes" id="UP000237883">
    <property type="component" value="Chromosome"/>
</dbReference>
<keyword evidence="2" id="KW-1185">Reference proteome</keyword>
<dbReference type="AlphaFoldDB" id="A0A2S0L341"/>
<protein>
    <submittedName>
        <fullName evidence="1">Uncharacterized protein</fullName>
    </submittedName>
</protein>
<sequence>MVILELHQGNYSKDLVAFDSLEEGREFVSKIPGYTIEKEYQLEYEYFNPKDIPDYTEFIYNGNIVPFSRFMFDSEENVEIIWKELSNLSVTSDQVIEGYSKIDAYVVNNDEVKDYIEERETKYRQIKDVLERNGYEVDRSFFGSEDGEAVIYRKNDAEDWNLLCHLDPTVLEIQDTEEYVKETMDNANN</sequence>
<accession>A0A2S0L341</accession>
<organism evidence="1 2">
    <name type="scientific">Mogibacterium diversum</name>
    <dbReference type="NCBI Taxonomy" id="114527"/>
    <lineage>
        <taxon>Bacteria</taxon>
        <taxon>Bacillati</taxon>
        <taxon>Bacillota</taxon>
        <taxon>Clostridia</taxon>
        <taxon>Peptostreptococcales</taxon>
        <taxon>Anaerovoracaceae</taxon>
        <taxon>Mogibacterium</taxon>
    </lineage>
</organism>
<dbReference type="OrthoDB" id="363015at2"/>
<name>A0A2S0L341_9FIRM</name>
<evidence type="ECO:0000313" key="1">
    <source>
        <dbReference type="EMBL" id="AVM47702.1"/>
    </source>
</evidence>
<dbReference type="EMBL" id="CP027228">
    <property type="protein sequence ID" value="AVM47702.1"/>
    <property type="molecule type" value="Genomic_DNA"/>
</dbReference>
<proteinExistence type="predicted"/>
<reference evidence="2" key="1">
    <citation type="submission" date="2018-02" db="EMBL/GenBank/DDBJ databases">
        <authorList>
            <person name="Holder M.E."/>
            <person name="Ajami N.J."/>
            <person name="Petrosino J.F."/>
        </authorList>
    </citation>
    <scope>NUCLEOTIDE SEQUENCE [LARGE SCALE GENOMIC DNA]</scope>
    <source>
        <strain evidence="2">CCUG 47132</strain>
    </source>
</reference>
<evidence type="ECO:0000313" key="2">
    <source>
        <dbReference type="Proteomes" id="UP000237883"/>
    </source>
</evidence>
<dbReference type="KEGG" id="mdv:C5Q96_02055"/>
<dbReference type="GeneID" id="78391036"/>